<accession>A0AAV0VNL1</accession>
<gene>
    <name evidence="1" type="ORF">MEUPH1_LOCUS2203</name>
</gene>
<sequence length="125" mass="13641">MIILSSSSHRREAKFESKTVLKRIIPQSLETTGRLTAVCVPTLYIGNNIILLQCDDSSDGTGASLLRENYSVKTLVRSTDHQSVLLSFDGRTIPIAATTSMKTTTAAEMNTVDKVECGAVRPIPW</sequence>
<evidence type="ECO:0000313" key="2">
    <source>
        <dbReference type="Proteomes" id="UP001160148"/>
    </source>
</evidence>
<organism evidence="1 2">
    <name type="scientific">Macrosiphum euphorbiae</name>
    <name type="common">potato aphid</name>
    <dbReference type="NCBI Taxonomy" id="13131"/>
    <lineage>
        <taxon>Eukaryota</taxon>
        <taxon>Metazoa</taxon>
        <taxon>Ecdysozoa</taxon>
        <taxon>Arthropoda</taxon>
        <taxon>Hexapoda</taxon>
        <taxon>Insecta</taxon>
        <taxon>Pterygota</taxon>
        <taxon>Neoptera</taxon>
        <taxon>Paraneoptera</taxon>
        <taxon>Hemiptera</taxon>
        <taxon>Sternorrhyncha</taxon>
        <taxon>Aphidomorpha</taxon>
        <taxon>Aphidoidea</taxon>
        <taxon>Aphididae</taxon>
        <taxon>Macrosiphini</taxon>
        <taxon>Macrosiphum</taxon>
    </lineage>
</organism>
<dbReference type="Proteomes" id="UP001160148">
    <property type="component" value="Unassembled WGS sequence"/>
</dbReference>
<reference evidence="1 2" key="1">
    <citation type="submission" date="2023-01" db="EMBL/GenBank/DDBJ databases">
        <authorList>
            <person name="Whitehead M."/>
        </authorList>
    </citation>
    <scope>NUCLEOTIDE SEQUENCE [LARGE SCALE GENOMIC DNA]</scope>
</reference>
<name>A0AAV0VNL1_9HEMI</name>
<comment type="caution">
    <text evidence="1">The sequence shown here is derived from an EMBL/GenBank/DDBJ whole genome shotgun (WGS) entry which is preliminary data.</text>
</comment>
<dbReference type="EMBL" id="CARXXK010000001">
    <property type="protein sequence ID" value="CAI6345160.1"/>
    <property type="molecule type" value="Genomic_DNA"/>
</dbReference>
<evidence type="ECO:0000313" key="1">
    <source>
        <dbReference type="EMBL" id="CAI6345160.1"/>
    </source>
</evidence>
<proteinExistence type="predicted"/>
<dbReference type="AlphaFoldDB" id="A0AAV0VNL1"/>
<keyword evidence="2" id="KW-1185">Reference proteome</keyword>
<protein>
    <submittedName>
        <fullName evidence="1">Uncharacterized protein</fullName>
    </submittedName>
</protein>